<dbReference type="PANTHER" id="PTHR10039">
    <property type="entry name" value="AMELOGENIN"/>
    <property type="match status" value="1"/>
</dbReference>
<keyword evidence="1" id="KW-0677">Repeat</keyword>
<feature type="domain" description="Nephrocystin 3-like N-terminal" evidence="2">
    <location>
        <begin position="322"/>
        <end position="499"/>
    </location>
</feature>
<evidence type="ECO:0000313" key="3">
    <source>
        <dbReference type="EMBL" id="KAF1812865.1"/>
    </source>
</evidence>
<dbReference type="GeneID" id="54422413"/>
<organism evidence="3">
    <name type="scientific">Eremomyces bilateralis CBS 781.70</name>
    <dbReference type="NCBI Taxonomy" id="1392243"/>
    <lineage>
        <taxon>Eukaryota</taxon>
        <taxon>Fungi</taxon>
        <taxon>Dikarya</taxon>
        <taxon>Ascomycota</taxon>
        <taxon>Pezizomycotina</taxon>
        <taxon>Dothideomycetes</taxon>
        <taxon>Dothideomycetes incertae sedis</taxon>
        <taxon>Eremomycetales</taxon>
        <taxon>Eremomycetaceae</taxon>
        <taxon>Eremomyces</taxon>
    </lineage>
</organism>
<dbReference type="Proteomes" id="UP000504638">
    <property type="component" value="Unplaced"/>
</dbReference>
<reference evidence="3 5" key="1">
    <citation type="submission" date="2020-01" db="EMBL/GenBank/DDBJ databases">
        <authorList>
            <consortium name="DOE Joint Genome Institute"/>
            <person name="Haridas S."/>
            <person name="Albert R."/>
            <person name="Binder M."/>
            <person name="Bloem J."/>
            <person name="Labutti K."/>
            <person name="Salamov A."/>
            <person name="Andreopoulos B."/>
            <person name="Baker S.E."/>
            <person name="Barry K."/>
            <person name="Bills G."/>
            <person name="Bluhm B.H."/>
            <person name="Cannon C."/>
            <person name="Castanera R."/>
            <person name="Culley D.E."/>
            <person name="Daum C."/>
            <person name="Ezra D."/>
            <person name="Gonzalez J.B."/>
            <person name="Henrissat B."/>
            <person name="Kuo A."/>
            <person name="Liang C."/>
            <person name="Lipzen A."/>
            <person name="Lutzoni F."/>
            <person name="Magnuson J."/>
            <person name="Mondo S."/>
            <person name="Nolan M."/>
            <person name="Ohm R."/>
            <person name="Pangilinan J."/>
            <person name="Park H.-J."/>
            <person name="Ramirez L."/>
            <person name="Alfaro M."/>
            <person name="Sun H."/>
            <person name="Tritt A."/>
            <person name="Yoshinaga Y."/>
            <person name="Zwiers L.-H."/>
            <person name="Turgeon B.G."/>
            <person name="Goodwin S.B."/>
            <person name="Spatafora J.W."/>
            <person name="Crous P.W."/>
            <person name="Grigoriev I.V."/>
        </authorList>
    </citation>
    <scope>NUCLEOTIDE SEQUENCE</scope>
    <source>
        <strain evidence="3 5">CBS 781.70</strain>
    </source>
</reference>
<dbReference type="AlphaFoldDB" id="A0A6G1G438"/>
<reference evidence="5" key="2">
    <citation type="submission" date="2020-04" db="EMBL/GenBank/DDBJ databases">
        <authorList>
            <consortium name="NCBI Genome Project"/>
        </authorList>
    </citation>
    <scope>NUCLEOTIDE SEQUENCE</scope>
    <source>
        <strain evidence="5">CBS 781.70</strain>
    </source>
</reference>
<keyword evidence="4" id="KW-1185">Reference proteome</keyword>
<dbReference type="InterPro" id="IPR027417">
    <property type="entry name" value="P-loop_NTPase"/>
</dbReference>
<dbReference type="OrthoDB" id="6247875at2759"/>
<dbReference type="PANTHER" id="PTHR10039:SF5">
    <property type="entry name" value="NACHT DOMAIN-CONTAINING PROTEIN"/>
    <property type="match status" value="1"/>
</dbReference>
<dbReference type="Gene3D" id="3.40.50.300">
    <property type="entry name" value="P-loop containing nucleotide triphosphate hydrolases"/>
    <property type="match status" value="1"/>
</dbReference>
<evidence type="ECO:0000313" key="5">
    <source>
        <dbReference type="RefSeq" id="XP_033534496.1"/>
    </source>
</evidence>
<sequence length="717" mass="82389">MDDLDLHRIDQIKAALKDKKLVIVTGSGVTLNATATLSGDALDELSWTGLINHGLDFLVKSGKVEADDDDLRNARKKLKDPKPSSKQLLRAAGRLKELLEDTDQLSNWLDYRFGKLSKQVRHPGILNVLKSFHENGTQLLTTNYDDLLEEGYCKLTRIGRMDHQQLRKFQSGNLRGVVHLHGSFHDPNDVILDATDYYKIASSNDIQELLRSIWNTHTILFVGCGSGLEDPNFGALLDWAKEDQKNIADRHFLLVSTEDRFDFPRLMRLEFGTSYADLVPFLQRLLDDPRRPAAGPASDCLNSIGFPDINARRLNIADAHPDTCDWLFQTAEFIEWRDRTDLPNHNGVLWIKGKPGVGKSTLMKHALDHLENIFADHSIISYFFNARGGILEKSPLGMLRSIVYQLVNKDAVLYEHFLSMFREKKRLQRQEVPEWQESELKDFIMSEIRQWKRKPLVLLLDALDECNEPNVREVVRFLEDLSIYAVRAGGTLRTCLSSRHYPHVSIKKSLEFTVERIRDHDKDIARYTQERLIQMYDGVDREDIHNVTKEIRERANGIFLWVVLVVSLLNIAYDKGRVEAMHKTLEEVPNDLEELFNTILSKGDEHKDETTLMLQWVLFSRRPLGPEELFFAVTNWIEPKVSSEVIHRRITESSRGLIEVRKGYASVQFIHLSVKDFLLRNRRLLTLDPTLGPEPISASHGRLWACCWACIERVNTG</sequence>
<gene>
    <name evidence="3 5" type="ORF">P152DRAFT_481758</name>
</gene>
<dbReference type="Pfam" id="PF13289">
    <property type="entry name" value="SIR2_2"/>
    <property type="match status" value="1"/>
</dbReference>
<proteinExistence type="predicted"/>
<dbReference type="InterPro" id="IPR056884">
    <property type="entry name" value="NPHP3-like_N"/>
</dbReference>
<accession>A0A6G1G438</accession>
<dbReference type="RefSeq" id="XP_033534496.1">
    <property type="nucleotide sequence ID" value="XM_033681843.1"/>
</dbReference>
<dbReference type="SUPFAM" id="SSF52540">
    <property type="entry name" value="P-loop containing nucleoside triphosphate hydrolases"/>
    <property type="match status" value="1"/>
</dbReference>
<evidence type="ECO:0000256" key="1">
    <source>
        <dbReference type="ARBA" id="ARBA00022737"/>
    </source>
</evidence>
<name>A0A6G1G438_9PEZI</name>
<reference evidence="5" key="3">
    <citation type="submission" date="2025-04" db="UniProtKB">
        <authorList>
            <consortium name="RefSeq"/>
        </authorList>
    </citation>
    <scope>IDENTIFICATION</scope>
    <source>
        <strain evidence="5">CBS 781.70</strain>
    </source>
</reference>
<evidence type="ECO:0000313" key="4">
    <source>
        <dbReference type="Proteomes" id="UP000504638"/>
    </source>
</evidence>
<protein>
    <recommendedName>
        <fullName evidence="2">Nephrocystin 3-like N-terminal domain-containing protein</fullName>
    </recommendedName>
</protein>
<dbReference type="EMBL" id="ML975156">
    <property type="protein sequence ID" value="KAF1812865.1"/>
    <property type="molecule type" value="Genomic_DNA"/>
</dbReference>
<dbReference type="Pfam" id="PF24883">
    <property type="entry name" value="NPHP3_N"/>
    <property type="match status" value="1"/>
</dbReference>
<evidence type="ECO:0000259" key="2">
    <source>
        <dbReference type="Pfam" id="PF24883"/>
    </source>
</evidence>